<dbReference type="InterPro" id="IPR001611">
    <property type="entry name" value="Leu-rich_rpt"/>
</dbReference>
<keyword evidence="6" id="KW-0732">Signal</keyword>
<reference evidence="15" key="1">
    <citation type="submission" date="2023-07" db="EMBL/GenBank/DDBJ databases">
        <authorList>
            <person name="Stuckert A."/>
        </authorList>
    </citation>
    <scope>NUCLEOTIDE SEQUENCE</scope>
</reference>
<keyword evidence="12" id="KW-0325">Glycoprotein</keyword>
<evidence type="ECO:0000259" key="14">
    <source>
        <dbReference type="PROSITE" id="PS50104"/>
    </source>
</evidence>
<dbReference type="Gene3D" id="3.80.10.10">
    <property type="entry name" value="Ribonuclease Inhibitor"/>
    <property type="match status" value="4"/>
</dbReference>
<dbReference type="Proteomes" id="UP001176940">
    <property type="component" value="Unassembled WGS sequence"/>
</dbReference>
<dbReference type="EMBL" id="CAUEEQ010078747">
    <property type="protein sequence ID" value="CAJ0967948.1"/>
    <property type="molecule type" value="Genomic_DNA"/>
</dbReference>
<comment type="subcellular location">
    <subcellularLocation>
        <location evidence="1">Membrane</location>
        <topology evidence="1">Single-pass membrane protein</topology>
    </subcellularLocation>
</comment>
<dbReference type="InterPro" id="IPR032675">
    <property type="entry name" value="LRR_dom_sf"/>
</dbReference>
<evidence type="ECO:0000256" key="5">
    <source>
        <dbReference type="ARBA" id="ARBA00022692"/>
    </source>
</evidence>
<keyword evidence="11" id="KW-0675">Receptor</keyword>
<keyword evidence="3" id="KW-0399">Innate immunity</keyword>
<dbReference type="InterPro" id="IPR003591">
    <property type="entry name" value="Leu-rich_rpt_typical-subtyp"/>
</dbReference>
<dbReference type="InterPro" id="IPR035897">
    <property type="entry name" value="Toll_tir_struct_dom_sf"/>
</dbReference>
<dbReference type="Gene3D" id="3.40.50.10140">
    <property type="entry name" value="Toll/interleukin-1 receptor homology (TIR) domain"/>
    <property type="match status" value="1"/>
</dbReference>
<dbReference type="SMART" id="SM00365">
    <property type="entry name" value="LRR_SD22"/>
    <property type="match status" value="4"/>
</dbReference>
<evidence type="ECO:0000256" key="10">
    <source>
        <dbReference type="ARBA" id="ARBA00023136"/>
    </source>
</evidence>
<keyword evidence="7" id="KW-0677">Repeat</keyword>
<dbReference type="PANTHER" id="PTHR24365">
    <property type="entry name" value="TOLL-LIKE RECEPTOR"/>
    <property type="match status" value="1"/>
</dbReference>
<keyword evidence="4" id="KW-0433">Leucine-rich repeat</keyword>
<dbReference type="PROSITE" id="PS51450">
    <property type="entry name" value="LRR"/>
    <property type="match status" value="4"/>
</dbReference>
<dbReference type="Pfam" id="PF13855">
    <property type="entry name" value="LRR_8"/>
    <property type="match status" value="5"/>
</dbReference>
<evidence type="ECO:0000256" key="1">
    <source>
        <dbReference type="ARBA" id="ARBA00004167"/>
    </source>
</evidence>
<evidence type="ECO:0000256" key="9">
    <source>
        <dbReference type="ARBA" id="ARBA00022989"/>
    </source>
</evidence>
<comment type="caution">
    <text evidence="15">The sequence shown here is derived from an EMBL/GenBank/DDBJ whole genome shotgun (WGS) entry which is preliminary data.</text>
</comment>
<evidence type="ECO:0000313" key="16">
    <source>
        <dbReference type="Proteomes" id="UP001176940"/>
    </source>
</evidence>
<evidence type="ECO:0000313" key="15">
    <source>
        <dbReference type="EMBL" id="CAJ0967948.1"/>
    </source>
</evidence>
<dbReference type="InterPro" id="IPR000157">
    <property type="entry name" value="TIR_dom"/>
</dbReference>
<keyword evidence="9" id="KW-1133">Transmembrane helix</keyword>
<feature type="domain" description="TIR" evidence="14">
    <location>
        <begin position="792"/>
        <end position="936"/>
    </location>
</feature>
<evidence type="ECO:0000256" key="2">
    <source>
        <dbReference type="ARBA" id="ARBA00009634"/>
    </source>
</evidence>
<dbReference type="SUPFAM" id="SSF52200">
    <property type="entry name" value="Toll/Interleukin receptor TIR domain"/>
    <property type="match status" value="1"/>
</dbReference>
<evidence type="ECO:0000256" key="8">
    <source>
        <dbReference type="ARBA" id="ARBA00022859"/>
    </source>
</evidence>
<keyword evidence="16" id="KW-1185">Reference proteome</keyword>
<dbReference type="SMART" id="SM00369">
    <property type="entry name" value="LRR_TYP"/>
    <property type="match status" value="16"/>
</dbReference>
<comment type="similarity">
    <text evidence="2">Belongs to the Toll-like receptor family.</text>
</comment>
<gene>
    <name evidence="15" type="ORF">RIMI_LOCUS22645627</name>
</gene>
<name>A0ABN9MMF3_9NEOB</name>
<evidence type="ECO:0000256" key="4">
    <source>
        <dbReference type="ARBA" id="ARBA00022614"/>
    </source>
</evidence>
<evidence type="ECO:0000256" key="7">
    <source>
        <dbReference type="ARBA" id="ARBA00022737"/>
    </source>
</evidence>
<protein>
    <recommendedName>
        <fullName evidence="14">TIR domain-containing protein</fullName>
    </recommendedName>
</protein>
<dbReference type="SMART" id="SM00255">
    <property type="entry name" value="TIR"/>
    <property type="match status" value="1"/>
</dbReference>
<dbReference type="PANTHER" id="PTHR24365:SF545">
    <property type="entry name" value="TOLL-LIKE RECEPTOR 12"/>
    <property type="match status" value="1"/>
</dbReference>
<keyword evidence="8" id="KW-0391">Immunity</keyword>
<keyword evidence="10" id="KW-0472">Membrane</keyword>
<accession>A0ABN9MMF3</accession>
<sequence>MKYELLANSSGRMKLPLVIVQLAALFVSSVTSYGFRNCIQKYESYTTFVCMNRYELSIDKVVSDIRSTAKVLIISQNIIKILPPGSFRHLSRLQSLNVSFNRLETVQSGAFENLESLISLDLSYNEISMLSSGVLDGLRSLAHLYLQNNALVFIYPNVFGPLINLRSLNLSVNHLNNFSNVIHAIQPLNQLKNLSLCSNSIIHLVHSHSLPSNLSTLFLCKNDLQDLACHQDFFIRVKYLDLSYNNISTADLQKVNLSYTNYLTVASNPNFDILKFLENPTIPPEKIDYSGLNLSTSYKLRALCSYLRGKELSHLNLIRNNIRTLPKLTLENCPSSVQVDLSLNRLYHINCLKFLKPSNFSSLTIEHNLLKSLTSCDNVTIFPELTTISFRYNRIWTVQSNAFNFAPNLDVLNLNINNIIFLNKNSFSGLRNLRMLRLDNNLITDLYKNSFLGLSKLTTLNLRNNRVSVIFNRVFESLENLKILDLGGNKITHVEKESFFGMRSLSKLYLDSNQIRQITGEMFNFLEATLQVLDLKSNKLRFLSSQLYAAPFSKLRNVYDLKLQNQQPYGLTAIPKGFFKGLDSLNALYLGQNRLTRLASNVFDELQNLTYLSLAEDCNGVQNLSPETFKNLVNLKFLDLENMCIQSLSPGIFENLINLKRLQLTKNGLRQINSSIFHNMTKLVYLDIYKCPLTCTCDNQDFKSWLNTSNIQIVYAYNITCSNNRSDFFLDFDTQVCDRAIKQTLFGCSFTFLCLLMIIPIILSKSYWRIKYNYFLFISWLNERWNSKKDIYKYDAFVSYNTRDEDWVYETMLPMLERCSPSKGLRLCLHHRDFQLGRYIVDNIVDSIHNSRKTVCVVSRSYLQSEWCSLEMQLASYKLFDELRDVLVLIFLEDIPLRELSTYHRMRKVMLKKTYITWPSEPEAQQLFWAKVRKALRGDDKEDEDEDNLLFSNDEALFISS</sequence>
<dbReference type="SUPFAM" id="SSF52058">
    <property type="entry name" value="L domain-like"/>
    <property type="match status" value="2"/>
</dbReference>
<organism evidence="15 16">
    <name type="scientific">Ranitomeya imitator</name>
    <name type="common">mimic poison frog</name>
    <dbReference type="NCBI Taxonomy" id="111125"/>
    <lineage>
        <taxon>Eukaryota</taxon>
        <taxon>Metazoa</taxon>
        <taxon>Chordata</taxon>
        <taxon>Craniata</taxon>
        <taxon>Vertebrata</taxon>
        <taxon>Euteleostomi</taxon>
        <taxon>Amphibia</taxon>
        <taxon>Batrachia</taxon>
        <taxon>Anura</taxon>
        <taxon>Neobatrachia</taxon>
        <taxon>Hyloidea</taxon>
        <taxon>Dendrobatidae</taxon>
        <taxon>Dendrobatinae</taxon>
        <taxon>Ranitomeya</taxon>
    </lineage>
</organism>
<evidence type="ECO:0000256" key="3">
    <source>
        <dbReference type="ARBA" id="ARBA00022588"/>
    </source>
</evidence>
<evidence type="ECO:0000256" key="12">
    <source>
        <dbReference type="ARBA" id="ARBA00023180"/>
    </source>
</evidence>
<evidence type="ECO:0000256" key="13">
    <source>
        <dbReference type="ARBA" id="ARBA00023198"/>
    </source>
</evidence>
<dbReference type="Pfam" id="PF01582">
    <property type="entry name" value="TIR"/>
    <property type="match status" value="1"/>
</dbReference>
<dbReference type="PROSITE" id="PS50104">
    <property type="entry name" value="TIR"/>
    <property type="match status" value="1"/>
</dbReference>
<proteinExistence type="inferred from homology"/>
<keyword evidence="5" id="KW-0812">Transmembrane</keyword>
<keyword evidence="13" id="KW-0395">Inflammatory response</keyword>
<evidence type="ECO:0000256" key="6">
    <source>
        <dbReference type="ARBA" id="ARBA00022729"/>
    </source>
</evidence>
<evidence type="ECO:0000256" key="11">
    <source>
        <dbReference type="ARBA" id="ARBA00023170"/>
    </source>
</evidence>